<dbReference type="GO" id="GO:0046872">
    <property type="term" value="F:metal ion binding"/>
    <property type="evidence" value="ECO:0007669"/>
    <property type="project" value="InterPro"/>
</dbReference>
<sequence length="244" mass="26655">MAAATEYVVYRGRMDFLAILRDRLTAFGELITADVDLTAPVPTCGDWTLHDLVEHMGRGNQWVVTAVAELRGNDDGEPAPHDPAELRAWFDRTSDALVTALSADPATQAWTFTRLAPRTVGFWRRRRTHETVMHLWDAQFALGTAAPIDAALADDGIAEVFDMFAQRMIDRGLATPPEAAVQVRSTDTGTIRTYGKGEPTAEIAAPAADLLLLLWQRKPSSDPAFAWQGDRESGESVLAGPLTP</sequence>
<dbReference type="PANTHER" id="PTHR40758">
    <property type="entry name" value="CONSERVED PROTEIN"/>
    <property type="match status" value="1"/>
</dbReference>
<gene>
    <name evidence="4" type="ORF">NCTC1934_02280</name>
</gene>
<evidence type="ECO:0000259" key="2">
    <source>
        <dbReference type="Pfam" id="PF07398"/>
    </source>
</evidence>
<dbReference type="InterPro" id="IPR010872">
    <property type="entry name" value="MDMPI_C-term_domain"/>
</dbReference>
<evidence type="ECO:0000259" key="3">
    <source>
        <dbReference type="Pfam" id="PF11716"/>
    </source>
</evidence>
<dbReference type="PANTHER" id="PTHR40758:SF1">
    <property type="entry name" value="CONSERVED PROTEIN"/>
    <property type="match status" value="1"/>
</dbReference>
<accession>A0A378YF66</accession>
<name>A0A378YF66_9NOCA</name>
<dbReference type="InterPro" id="IPR024344">
    <property type="entry name" value="MDMPI_metal-binding"/>
</dbReference>
<feature type="region of interest" description="Disordered" evidence="1">
    <location>
        <begin position="223"/>
        <end position="244"/>
    </location>
</feature>
<dbReference type="EMBL" id="UGRY01000002">
    <property type="protein sequence ID" value="SUA75875.1"/>
    <property type="molecule type" value="Genomic_DNA"/>
</dbReference>
<protein>
    <submittedName>
        <fullName evidence="4">Uncharacterized Actinobacterial protein</fullName>
    </submittedName>
</protein>
<evidence type="ECO:0000313" key="5">
    <source>
        <dbReference type="Proteomes" id="UP000255467"/>
    </source>
</evidence>
<dbReference type="Pfam" id="PF11716">
    <property type="entry name" value="MDMPI_N"/>
    <property type="match status" value="1"/>
</dbReference>
<feature type="domain" description="MDMPI C-terminal" evidence="2">
    <location>
        <begin position="152"/>
        <end position="232"/>
    </location>
</feature>
<organism evidence="4 5">
    <name type="scientific">Nocardia otitidiscaviarum</name>
    <dbReference type="NCBI Taxonomy" id="1823"/>
    <lineage>
        <taxon>Bacteria</taxon>
        <taxon>Bacillati</taxon>
        <taxon>Actinomycetota</taxon>
        <taxon>Actinomycetes</taxon>
        <taxon>Mycobacteriales</taxon>
        <taxon>Nocardiaceae</taxon>
        <taxon>Nocardia</taxon>
    </lineage>
</organism>
<dbReference type="Gene3D" id="1.20.120.450">
    <property type="entry name" value="dinb family like domain"/>
    <property type="match status" value="1"/>
</dbReference>
<dbReference type="NCBIfam" id="TIGR03083">
    <property type="entry name" value="maleylpyruvate isomerase family mycothiol-dependent enzyme"/>
    <property type="match status" value="1"/>
</dbReference>
<dbReference type="AlphaFoldDB" id="A0A378YF66"/>
<dbReference type="Pfam" id="PF07398">
    <property type="entry name" value="MDMPI_C"/>
    <property type="match status" value="1"/>
</dbReference>
<reference evidence="4 5" key="1">
    <citation type="submission" date="2018-06" db="EMBL/GenBank/DDBJ databases">
        <authorList>
            <consortium name="Pathogen Informatics"/>
            <person name="Doyle S."/>
        </authorList>
    </citation>
    <scope>NUCLEOTIDE SEQUENCE [LARGE SCALE GENOMIC DNA]</scope>
    <source>
        <strain evidence="4 5">NCTC1934</strain>
    </source>
</reference>
<evidence type="ECO:0000313" key="4">
    <source>
        <dbReference type="EMBL" id="SUA75875.1"/>
    </source>
</evidence>
<dbReference type="SUPFAM" id="SSF109854">
    <property type="entry name" value="DinB/YfiT-like putative metalloenzymes"/>
    <property type="match status" value="1"/>
</dbReference>
<evidence type="ECO:0000256" key="1">
    <source>
        <dbReference type="SAM" id="MobiDB-lite"/>
    </source>
</evidence>
<feature type="domain" description="Mycothiol-dependent maleylpyruvate isomerase metal-binding" evidence="3">
    <location>
        <begin position="18"/>
        <end position="139"/>
    </location>
</feature>
<dbReference type="GO" id="GO:0005886">
    <property type="term" value="C:plasma membrane"/>
    <property type="evidence" value="ECO:0007669"/>
    <property type="project" value="TreeGrafter"/>
</dbReference>
<keyword evidence="5" id="KW-1185">Reference proteome</keyword>
<dbReference type="InterPro" id="IPR034660">
    <property type="entry name" value="DinB/YfiT-like"/>
</dbReference>
<dbReference type="Proteomes" id="UP000255467">
    <property type="component" value="Unassembled WGS sequence"/>
</dbReference>
<dbReference type="STRING" id="1406858.GCA_000710895_06165"/>
<proteinExistence type="predicted"/>
<dbReference type="InterPro" id="IPR017517">
    <property type="entry name" value="Maleyloyr_isom"/>
</dbReference>